<dbReference type="InterPro" id="IPR009018">
    <property type="entry name" value="Signal_recog_particle_SRP9/14"/>
</dbReference>
<dbReference type="EMBL" id="JAGTXO010000045">
    <property type="protein sequence ID" value="KAG8459017.1"/>
    <property type="molecule type" value="Genomic_DNA"/>
</dbReference>
<feature type="region of interest" description="Disordered" evidence="1">
    <location>
        <begin position="78"/>
        <end position="102"/>
    </location>
</feature>
<accession>A0A8J5XE25</accession>
<dbReference type="GO" id="GO:0006614">
    <property type="term" value="P:SRP-dependent cotranslational protein targeting to membrane"/>
    <property type="evidence" value="ECO:0007669"/>
    <property type="project" value="InterPro"/>
</dbReference>
<gene>
    <name evidence="3" type="ORF">KFE25_006562</name>
</gene>
<reference evidence="3" key="1">
    <citation type="submission" date="2021-05" db="EMBL/GenBank/DDBJ databases">
        <title>The genome of the haptophyte Pavlova lutheri (Diacronema luteri, Pavlovales) - a model for lipid biosynthesis in eukaryotic algae.</title>
        <authorList>
            <person name="Hulatt C.J."/>
            <person name="Posewitz M.C."/>
        </authorList>
    </citation>
    <scope>NUCLEOTIDE SEQUENCE</scope>
    <source>
        <strain evidence="3">NIVA-4/92</strain>
    </source>
</reference>
<dbReference type="SUPFAM" id="SSF54762">
    <property type="entry name" value="Signal recognition particle alu RNA binding heterodimer, SRP9/14"/>
    <property type="match status" value="1"/>
</dbReference>
<dbReference type="Proteomes" id="UP000751190">
    <property type="component" value="Unassembled WGS sequence"/>
</dbReference>
<evidence type="ECO:0000313" key="4">
    <source>
        <dbReference type="Proteomes" id="UP000751190"/>
    </source>
</evidence>
<dbReference type="OMA" id="YYQVWEE"/>
<dbReference type="InterPro" id="IPR039914">
    <property type="entry name" value="SRP9-like"/>
</dbReference>
<dbReference type="Pfam" id="PF05486">
    <property type="entry name" value="SRP9-21"/>
    <property type="match status" value="1"/>
</dbReference>
<organism evidence="3 4">
    <name type="scientific">Diacronema lutheri</name>
    <name type="common">Unicellular marine alga</name>
    <name type="synonym">Monochrysis lutheri</name>
    <dbReference type="NCBI Taxonomy" id="2081491"/>
    <lineage>
        <taxon>Eukaryota</taxon>
        <taxon>Haptista</taxon>
        <taxon>Haptophyta</taxon>
        <taxon>Pavlovophyceae</taxon>
        <taxon>Pavlovales</taxon>
        <taxon>Pavlovaceae</taxon>
        <taxon>Diacronema</taxon>
    </lineage>
</organism>
<dbReference type="AlphaFoldDB" id="A0A8J5XE25"/>
<dbReference type="PANTHER" id="PTHR12834">
    <property type="entry name" value="SIGNAL RECOGNITION PARTICLE 9 KDA PROTEIN"/>
    <property type="match status" value="1"/>
</dbReference>
<name>A0A8J5XE25_DIALT</name>
<comment type="caution">
    <text evidence="3">The sequence shown here is derived from an EMBL/GenBank/DDBJ whole genome shotgun (WGS) entry which is preliminary data.</text>
</comment>
<dbReference type="GO" id="GO:0005786">
    <property type="term" value="C:signal recognition particle, endoplasmic reticulum targeting"/>
    <property type="evidence" value="ECO:0007669"/>
    <property type="project" value="TreeGrafter"/>
</dbReference>
<keyword evidence="4" id="KW-1185">Reference proteome</keyword>
<dbReference type="Gene3D" id="3.30.720.10">
    <property type="entry name" value="Signal recognition particle alu RNA binding heterodimer, srp9/1"/>
    <property type="match status" value="1"/>
</dbReference>
<proteinExistence type="predicted"/>
<evidence type="ECO:0000259" key="2">
    <source>
        <dbReference type="Pfam" id="PF05486"/>
    </source>
</evidence>
<dbReference type="GO" id="GO:0008312">
    <property type="term" value="F:7S RNA binding"/>
    <property type="evidence" value="ECO:0007669"/>
    <property type="project" value="InterPro"/>
</dbReference>
<sequence length="102" mass="11416">MVVLSNFEQFAEEADKLYSSAPAYTRYTFKYRHCDGKLVLKVTNDIITLTYATDQAADLRKLEKFNAVLCARMCGTTPLPPESEGGPSHEPSKPRSGKSKKR</sequence>
<protein>
    <recommendedName>
        <fullName evidence="2">SRP9 domain-containing protein</fullName>
    </recommendedName>
</protein>
<evidence type="ECO:0000313" key="3">
    <source>
        <dbReference type="EMBL" id="KAG8459017.1"/>
    </source>
</evidence>
<evidence type="ECO:0000256" key="1">
    <source>
        <dbReference type="SAM" id="MobiDB-lite"/>
    </source>
</evidence>
<dbReference type="InterPro" id="IPR039432">
    <property type="entry name" value="SRP9_dom"/>
</dbReference>
<dbReference type="OrthoDB" id="360923at2759"/>
<dbReference type="PANTHER" id="PTHR12834:SF12">
    <property type="entry name" value="SIGNAL RECOGNITION PARTICLE 9 KDA PROTEIN"/>
    <property type="match status" value="1"/>
</dbReference>
<feature type="domain" description="SRP9" evidence="2">
    <location>
        <begin position="5"/>
        <end position="71"/>
    </location>
</feature>